<dbReference type="PROSITE" id="PS00134">
    <property type="entry name" value="TRYPSIN_HIS"/>
    <property type="match status" value="1"/>
</dbReference>
<evidence type="ECO:0000256" key="1">
    <source>
        <dbReference type="ARBA" id="ARBA00022670"/>
    </source>
</evidence>
<dbReference type="InterPro" id="IPR001254">
    <property type="entry name" value="Trypsin_dom"/>
</dbReference>
<evidence type="ECO:0000256" key="3">
    <source>
        <dbReference type="ARBA" id="ARBA00022825"/>
    </source>
</evidence>
<reference evidence="7" key="3">
    <citation type="submission" date="2025-08" db="UniProtKB">
        <authorList>
            <consortium name="Ensembl"/>
        </authorList>
    </citation>
    <scope>IDENTIFICATION</scope>
    <source>
        <strain evidence="7">HNI</strain>
    </source>
</reference>
<dbReference type="PRINTS" id="PR00722">
    <property type="entry name" value="CHYMOTRYPSIN"/>
</dbReference>
<dbReference type="Proteomes" id="UP000265180">
    <property type="component" value="Chromosome 8"/>
</dbReference>
<evidence type="ECO:0000313" key="8">
    <source>
        <dbReference type="Proteomes" id="UP000265180"/>
    </source>
</evidence>
<dbReference type="GO" id="GO:0004252">
    <property type="term" value="F:serine-type endopeptidase activity"/>
    <property type="evidence" value="ECO:0007669"/>
    <property type="project" value="InterPro"/>
</dbReference>
<proteinExistence type="predicted"/>
<dbReference type="InterPro" id="IPR033116">
    <property type="entry name" value="TRYPSIN_SER"/>
</dbReference>
<dbReference type="PROSITE" id="PS50240">
    <property type="entry name" value="TRYPSIN_DOM"/>
    <property type="match status" value="1"/>
</dbReference>
<feature type="domain" description="Peptidase S1" evidence="6">
    <location>
        <begin position="53"/>
        <end position="285"/>
    </location>
</feature>
<reference evidence="7" key="4">
    <citation type="submission" date="2025-09" db="UniProtKB">
        <authorList>
            <consortium name="Ensembl"/>
        </authorList>
    </citation>
    <scope>IDENTIFICATION</scope>
    <source>
        <strain evidence="7">HNI</strain>
    </source>
</reference>
<dbReference type="AlphaFoldDB" id="A0A3P9LCJ5"/>
<sequence length="332" mass="34014">MLQVNVCPSANTEAGTSPDLCGTKAVNPNGSLQVQVCGTAPLNSRMAVTESRIVGGQDAAAGQWPWQAMLQIPVAGGTALCGGSLINSQWILSAAHCFKSTSNVVVSLGRITEQGSNPHQVSLSVSKIIVHPNYDSSTNNNDLTLLKLASPVTFNDYISPICLAAAGSDFPGGTSSWVTGFGTLSSGGQGPLASTLQEVNIPIVSNTQCNSAYGGITNQMICAGLTTGGLDSCQGDSGGPLVIKNSTRWVQAGVVSFGEGCAKPDFPGVYARVSEFQPWISSQVDGPTPGFVDFGSYSNITSTSGPKGGVSATKAAVVLVVLPVFFSSFILS</sequence>
<dbReference type="PANTHER" id="PTHR24252:SF7">
    <property type="entry name" value="HYALIN"/>
    <property type="match status" value="1"/>
</dbReference>
<dbReference type="InterPro" id="IPR001314">
    <property type="entry name" value="Peptidase_S1A"/>
</dbReference>
<evidence type="ECO:0000256" key="2">
    <source>
        <dbReference type="ARBA" id="ARBA00022801"/>
    </source>
</evidence>
<dbReference type="InterPro" id="IPR009003">
    <property type="entry name" value="Peptidase_S1_PA"/>
</dbReference>
<reference evidence="7 8" key="2">
    <citation type="submission" date="2017-04" db="EMBL/GenBank/DDBJ databases">
        <title>CpG methylation of centromeres and impact of large insertions on vertebrate speciation.</title>
        <authorList>
            <person name="Ichikawa K."/>
            <person name="Yoshimura J."/>
            <person name="Morishita S."/>
        </authorList>
    </citation>
    <scope>NUCLEOTIDE SEQUENCE</scope>
    <source>
        <strain evidence="7 8">HNI</strain>
    </source>
</reference>
<organism evidence="7 8">
    <name type="scientific">Oryzias latipes</name>
    <name type="common">Japanese rice fish</name>
    <name type="synonym">Japanese killifish</name>
    <dbReference type="NCBI Taxonomy" id="8090"/>
    <lineage>
        <taxon>Eukaryota</taxon>
        <taxon>Metazoa</taxon>
        <taxon>Chordata</taxon>
        <taxon>Craniata</taxon>
        <taxon>Vertebrata</taxon>
        <taxon>Euteleostomi</taxon>
        <taxon>Actinopterygii</taxon>
        <taxon>Neopterygii</taxon>
        <taxon>Teleostei</taxon>
        <taxon>Neoteleostei</taxon>
        <taxon>Acanthomorphata</taxon>
        <taxon>Ovalentaria</taxon>
        <taxon>Atherinomorphae</taxon>
        <taxon>Beloniformes</taxon>
        <taxon>Adrianichthyidae</taxon>
        <taxon>Oryziinae</taxon>
        <taxon>Oryzias</taxon>
    </lineage>
</organism>
<keyword evidence="2 5" id="KW-0378">Hydrolase</keyword>
<protein>
    <recommendedName>
        <fullName evidence="6">Peptidase S1 domain-containing protein</fullName>
    </recommendedName>
</protein>
<dbReference type="InterPro" id="IPR043504">
    <property type="entry name" value="Peptidase_S1_PA_chymotrypsin"/>
</dbReference>
<name>A0A3P9LCJ5_ORYLA</name>
<evidence type="ECO:0000259" key="6">
    <source>
        <dbReference type="PROSITE" id="PS50240"/>
    </source>
</evidence>
<keyword evidence="1 5" id="KW-0645">Protease</keyword>
<dbReference type="PANTHER" id="PTHR24252">
    <property type="entry name" value="ACROSIN-RELATED"/>
    <property type="match status" value="1"/>
</dbReference>
<keyword evidence="4" id="KW-1015">Disulfide bond</keyword>
<dbReference type="InterPro" id="IPR018114">
    <property type="entry name" value="TRYPSIN_HIS"/>
</dbReference>
<evidence type="ECO:0000313" key="7">
    <source>
        <dbReference type="Ensembl" id="ENSORLP00020018312.1"/>
    </source>
</evidence>
<accession>A0A3P9LCJ5</accession>
<evidence type="ECO:0000256" key="5">
    <source>
        <dbReference type="RuleBase" id="RU363034"/>
    </source>
</evidence>
<dbReference type="Gene3D" id="2.40.10.10">
    <property type="entry name" value="Trypsin-like serine proteases"/>
    <property type="match status" value="1"/>
</dbReference>
<keyword evidence="3 5" id="KW-0720">Serine protease</keyword>
<dbReference type="SMART" id="SM00020">
    <property type="entry name" value="Tryp_SPc"/>
    <property type="match status" value="1"/>
</dbReference>
<dbReference type="Pfam" id="PF00089">
    <property type="entry name" value="Trypsin"/>
    <property type="match status" value="1"/>
</dbReference>
<dbReference type="CDD" id="cd00190">
    <property type="entry name" value="Tryp_SPc"/>
    <property type="match status" value="1"/>
</dbReference>
<dbReference type="Ensembl" id="ENSORLT00020027116.1">
    <property type="protein sequence ID" value="ENSORLP00020018312.1"/>
    <property type="gene ID" value="ENSORLG00020019394.1"/>
</dbReference>
<dbReference type="SUPFAM" id="SSF50494">
    <property type="entry name" value="Trypsin-like serine proteases"/>
    <property type="match status" value="1"/>
</dbReference>
<dbReference type="GO" id="GO:0006508">
    <property type="term" value="P:proteolysis"/>
    <property type="evidence" value="ECO:0007669"/>
    <property type="project" value="UniProtKB-KW"/>
</dbReference>
<reference key="1">
    <citation type="journal article" date="2007" name="Nature">
        <title>The medaka draft genome and insights into vertebrate genome evolution.</title>
        <authorList>
            <person name="Kasahara M."/>
            <person name="Naruse K."/>
            <person name="Sasaki S."/>
            <person name="Nakatani Y."/>
            <person name="Qu W."/>
            <person name="Ahsan B."/>
            <person name="Yamada T."/>
            <person name="Nagayasu Y."/>
            <person name="Doi K."/>
            <person name="Kasai Y."/>
            <person name="Jindo T."/>
            <person name="Kobayashi D."/>
            <person name="Shimada A."/>
            <person name="Toyoda A."/>
            <person name="Kuroki Y."/>
            <person name="Fujiyama A."/>
            <person name="Sasaki T."/>
            <person name="Shimizu A."/>
            <person name="Asakawa S."/>
            <person name="Shimizu N."/>
            <person name="Hashimoto S."/>
            <person name="Yang J."/>
            <person name="Lee Y."/>
            <person name="Matsushima K."/>
            <person name="Sugano S."/>
            <person name="Sakaizumi M."/>
            <person name="Narita T."/>
            <person name="Ohishi K."/>
            <person name="Haga S."/>
            <person name="Ohta F."/>
            <person name="Nomoto H."/>
            <person name="Nogata K."/>
            <person name="Morishita T."/>
            <person name="Endo T."/>
            <person name="Shin-I T."/>
            <person name="Takeda H."/>
            <person name="Morishita S."/>
            <person name="Kohara Y."/>
        </authorList>
    </citation>
    <scope>NUCLEOTIDE SEQUENCE [LARGE SCALE GENOMIC DNA]</scope>
    <source>
        <strain>Hd-rR</strain>
    </source>
</reference>
<dbReference type="PROSITE" id="PS00135">
    <property type="entry name" value="TRYPSIN_SER"/>
    <property type="match status" value="1"/>
</dbReference>
<dbReference type="FunFam" id="2.40.10.10:FF:000057">
    <property type="entry name" value="Zgc:100868"/>
    <property type="match status" value="1"/>
</dbReference>
<evidence type="ECO:0000256" key="4">
    <source>
        <dbReference type="ARBA" id="ARBA00023157"/>
    </source>
</evidence>